<feature type="transmembrane region" description="Helical" evidence="2">
    <location>
        <begin position="86"/>
        <end position="107"/>
    </location>
</feature>
<feature type="transmembrane region" description="Helical" evidence="2">
    <location>
        <begin position="31"/>
        <end position="54"/>
    </location>
</feature>
<evidence type="ECO:0000313" key="4">
    <source>
        <dbReference type="Proteomes" id="UP000290439"/>
    </source>
</evidence>
<keyword evidence="2" id="KW-0472">Membrane</keyword>
<feature type="region of interest" description="Disordered" evidence="1">
    <location>
        <begin position="1"/>
        <end position="22"/>
    </location>
</feature>
<gene>
    <name evidence="3" type="ORF">NCTC10797_01687</name>
</gene>
<keyword evidence="2" id="KW-1133">Transmembrane helix</keyword>
<reference evidence="3 4" key="1">
    <citation type="submission" date="2019-02" db="EMBL/GenBank/DDBJ databases">
        <authorList>
            <consortium name="Pathogen Informatics"/>
        </authorList>
    </citation>
    <scope>NUCLEOTIDE SEQUENCE [LARGE SCALE GENOMIC DNA]</scope>
    <source>
        <strain evidence="3 4">3012STDY6756504</strain>
    </source>
</reference>
<evidence type="ECO:0000256" key="1">
    <source>
        <dbReference type="SAM" id="MobiDB-lite"/>
    </source>
</evidence>
<keyword evidence="2" id="KW-0812">Transmembrane</keyword>
<protein>
    <submittedName>
        <fullName evidence="3">Uncharacterized protein</fullName>
    </submittedName>
</protein>
<dbReference type="EMBL" id="LR215973">
    <property type="protein sequence ID" value="VFA97922.1"/>
    <property type="molecule type" value="Genomic_DNA"/>
</dbReference>
<dbReference type="Proteomes" id="UP000290439">
    <property type="component" value="Chromosome"/>
</dbReference>
<feature type="transmembrane region" description="Helical" evidence="2">
    <location>
        <begin position="119"/>
        <end position="143"/>
    </location>
</feature>
<feature type="transmembrane region" description="Helical" evidence="2">
    <location>
        <begin position="189"/>
        <end position="208"/>
    </location>
</feature>
<proteinExistence type="predicted"/>
<evidence type="ECO:0000256" key="2">
    <source>
        <dbReference type="SAM" id="Phobius"/>
    </source>
</evidence>
<evidence type="ECO:0000313" key="3">
    <source>
        <dbReference type="EMBL" id="VFA97922.1"/>
    </source>
</evidence>
<dbReference type="AlphaFoldDB" id="A0A4U8VWZ3"/>
<organism evidence="3 4">
    <name type="scientific">Nocardia cyriacigeorgica</name>
    <dbReference type="NCBI Taxonomy" id="135487"/>
    <lineage>
        <taxon>Bacteria</taxon>
        <taxon>Bacillati</taxon>
        <taxon>Actinomycetota</taxon>
        <taxon>Actinomycetes</taxon>
        <taxon>Mycobacteriales</taxon>
        <taxon>Nocardiaceae</taxon>
        <taxon>Nocardia</taxon>
    </lineage>
</organism>
<name>A0A4U8VWZ3_9NOCA</name>
<sequence length="318" mass="34874">MAQRIPEPEPADAEPETDAAASSPFHGFGKVAATFGQFVAPTTLLTALLFYFGWNHVYWYFRHFGVESATLHPSITDYLMRSVDALFVPLIVAGVIGMGLTWGYLALPESVRGAPPSRWFLRALTAIAVLVLAFGLSRLFFVFPLNNMLGAAPLSVIAGVGLLWYVVLQRRQRLRDRDPEAPPRSEAAAVIEWTILFVVVGISLFWIATDYSAAVGSSRAQLSTAEIPYSPGVVVYSEKDLHLSSADVRKVACDPAENSGYRFRYDGLVMLTHIGDQYVLLPRSWPTHRGAAIVLPASSPGAIRFEFRLSDNPAGDRC</sequence>
<feature type="transmembrane region" description="Helical" evidence="2">
    <location>
        <begin position="149"/>
        <end position="168"/>
    </location>
</feature>
<accession>A0A4U8VWZ3</accession>